<dbReference type="RefSeq" id="WP_006660332.1">
    <property type="nucleotide sequence ID" value="NZ_ABXW01000062.1"/>
</dbReference>
<reference evidence="5 6" key="2">
    <citation type="submission" date="2008-10" db="EMBL/GenBank/DDBJ databases">
        <authorList>
            <person name="Fulton L."/>
            <person name="Clifton S."/>
            <person name="Fulton B."/>
            <person name="Xu J."/>
            <person name="Minx P."/>
            <person name="Pepin K.H."/>
            <person name="Johnson M."/>
            <person name="Bhonagiri V."/>
            <person name="Nash W.E."/>
            <person name="Mardis E.R."/>
            <person name="Wilson R.K."/>
        </authorList>
    </citation>
    <scope>NUCLEOTIDE SEQUENCE [LARGE SCALE GENOMIC DNA]</scope>
    <source>
        <strain evidence="5 6">DSM 30120</strain>
    </source>
</reference>
<reference evidence="5 6" key="1">
    <citation type="submission" date="2008-10" db="EMBL/GenBank/DDBJ databases">
        <title>Draft genome sequence of Providencia alcalifaciens (DSM 30120).</title>
        <authorList>
            <person name="Sudarsanam P."/>
            <person name="Ley R."/>
            <person name="Guruge J."/>
            <person name="Turnbaugh P.J."/>
            <person name="Mahowald M."/>
            <person name="Liep D."/>
            <person name="Gordon J."/>
        </authorList>
    </citation>
    <scope>NUCLEOTIDE SEQUENCE [LARGE SCALE GENOMIC DNA]</scope>
    <source>
        <strain evidence="5 6">DSM 30120</strain>
    </source>
</reference>
<dbReference type="InterPro" id="IPR001387">
    <property type="entry name" value="Cro/C1-type_HTH"/>
</dbReference>
<dbReference type="CDD" id="cd06529">
    <property type="entry name" value="S24_LexA-like"/>
    <property type="match status" value="1"/>
</dbReference>
<dbReference type="PANTHER" id="PTHR40661">
    <property type="match status" value="1"/>
</dbReference>
<sequence>MNDINELLIKNIKHLMDTKGISNHTELARRLKMHQPTMHRLLSGEVKDPKISVVKNIADFFHVPLTDLTDADLTKKENGVPQSAISVNYTSIPVVGRAQLGEGGCWSDLQYPIGMGEGYIHWPTSDPDAYALLCVGDSMIPRIKEGEFVIIEPNHTYRPGDEVLLVTSTEETMVKTYLYERDGYIHLSSINDAHPPIKVEQIKVDKIHYVAGIAKPSLWYEKCD</sequence>
<dbReference type="SUPFAM" id="SSF47413">
    <property type="entry name" value="lambda repressor-like DNA-binding domains"/>
    <property type="match status" value="1"/>
</dbReference>
<dbReference type="Pfam" id="PF13443">
    <property type="entry name" value="HTH_26"/>
    <property type="match status" value="1"/>
</dbReference>
<dbReference type="Gene3D" id="1.10.260.40">
    <property type="entry name" value="lambda repressor-like DNA-binding domains"/>
    <property type="match status" value="1"/>
</dbReference>
<dbReference type="PANTHER" id="PTHR40661:SF3">
    <property type="entry name" value="FELS-1 PROPHAGE TRANSCRIPTIONAL REGULATOR"/>
    <property type="match status" value="1"/>
</dbReference>
<dbReference type="SMART" id="SM00530">
    <property type="entry name" value="HTH_XRE"/>
    <property type="match status" value="1"/>
</dbReference>
<evidence type="ECO:0000313" key="6">
    <source>
        <dbReference type="Proteomes" id="UP000003729"/>
    </source>
</evidence>
<dbReference type="eggNOG" id="COG2932">
    <property type="taxonomic scope" value="Bacteria"/>
</dbReference>
<dbReference type="Gene3D" id="2.10.109.10">
    <property type="entry name" value="Umud Fragment, subunit A"/>
    <property type="match status" value="1"/>
</dbReference>
<evidence type="ECO:0000256" key="1">
    <source>
        <dbReference type="ARBA" id="ARBA00023015"/>
    </source>
</evidence>
<feature type="domain" description="HTH cro/C1-type" evidence="4">
    <location>
        <begin position="25"/>
        <end position="68"/>
    </location>
</feature>
<protein>
    <submittedName>
        <fullName evidence="5">Peptidase S24-like protein</fullName>
    </submittedName>
</protein>
<dbReference type="InterPro" id="IPR039418">
    <property type="entry name" value="LexA-like"/>
</dbReference>
<dbReference type="InterPro" id="IPR010982">
    <property type="entry name" value="Lambda_DNA-bd_dom_sf"/>
</dbReference>
<name>B6XJ62_9GAMM</name>
<keyword evidence="1" id="KW-0805">Transcription regulation</keyword>
<evidence type="ECO:0000256" key="2">
    <source>
        <dbReference type="ARBA" id="ARBA00023125"/>
    </source>
</evidence>
<evidence type="ECO:0000313" key="5">
    <source>
        <dbReference type="EMBL" id="EEB44599.1"/>
    </source>
</evidence>
<dbReference type="InterPro" id="IPR015927">
    <property type="entry name" value="Peptidase_S24_S26A/B/C"/>
</dbReference>
<dbReference type="GO" id="GO:0003677">
    <property type="term" value="F:DNA binding"/>
    <property type="evidence" value="ECO:0007669"/>
    <property type="project" value="UniProtKB-KW"/>
</dbReference>
<organism evidence="5 6">
    <name type="scientific">Providencia alcalifaciens DSM 30120</name>
    <dbReference type="NCBI Taxonomy" id="520999"/>
    <lineage>
        <taxon>Bacteria</taxon>
        <taxon>Pseudomonadati</taxon>
        <taxon>Pseudomonadota</taxon>
        <taxon>Gammaproteobacteria</taxon>
        <taxon>Enterobacterales</taxon>
        <taxon>Morganellaceae</taxon>
        <taxon>Providencia</taxon>
    </lineage>
</organism>
<dbReference type="AlphaFoldDB" id="B6XJ62"/>
<dbReference type="Proteomes" id="UP000003729">
    <property type="component" value="Unassembled WGS sequence"/>
</dbReference>
<evidence type="ECO:0000259" key="4">
    <source>
        <dbReference type="PROSITE" id="PS50943"/>
    </source>
</evidence>
<dbReference type="SUPFAM" id="SSF51306">
    <property type="entry name" value="LexA/Signal peptidase"/>
    <property type="match status" value="1"/>
</dbReference>
<dbReference type="PROSITE" id="PS50943">
    <property type="entry name" value="HTH_CROC1"/>
    <property type="match status" value="1"/>
</dbReference>
<keyword evidence="3" id="KW-0804">Transcription</keyword>
<dbReference type="eggNOG" id="COG3655">
    <property type="taxonomic scope" value="Bacteria"/>
</dbReference>
<dbReference type="GeneID" id="57293270"/>
<comment type="caution">
    <text evidence="5">The sequence shown here is derived from an EMBL/GenBank/DDBJ whole genome shotgun (WGS) entry which is preliminary data.</text>
</comment>
<accession>B6XJ62</accession>
<dbReference type="Pfam" id="PF00717">
    <property type="entry name" value="Peptidase_S24"/>
    <property type="match status" value="1"/>
</dbReference>
<evidence type="ECO:0000256" key="3">
    <source>
        <dbReference type="ARBA" id="ARBA00023163"/>
    </source>
</evidence>
<gene>
    <name evidence="5" type="ORF">PROVALCAL_03413</name>
</gene>
<dbReference type="InterPro" id="IPR036286">
    <property type="entry name" value="LexA/Signal_pep-like_sf"/>
</dbReference>
<dbReference type="EMBL" id="ABXW01000062">
    <property type="protein sequence ID" value="EEB44599.1"/>
    <property type="molecule type" value="Genomic_DNA"/>
</dbReference>
<keyword evidence="2" id="KW-0238">DNA-binding</keyword>
<proteinExistence type="predicted"/>